<sequence length="586" mass="65568">MGISLSRKPSASEPLREIKWVPDREVAPLTTLAQLLEYNEQPLLCVVDPLSNAIRRGEPGQPRTIFCHDMDGNYNEDRFIHGSDKADAYRFHHWQIIETFIYYSRYMVTIPPPGWISVAHRHGVKVLGTFILGEDDTKTINMIRGSGLMQQVVAQLVKVTTTGRFDGWLISIGCNMDPSCVAFVKDFLKSITDEVHKAIPGSLVIWYDALDVDGKTKPHNELDGKNACFFDLCDGIFLNFRWTEAMLRNSAQLAGDRKADVYAGVDVYARHTSYTGGYTTCKAVQYARRCGLSAAVFGAGWVYKTQGKKNFVKNQCRLWSFPDDCCSQWRLTKLPLTTSFCQGFGNKVFEDGQVIARRPWFNLHKQQLQPRDQGYALCGTCCSMRVHTDDAFNGGGCLRILFKPNRHLRDVKPYVRLFGCDFPLGPLEVSYTFKNTSKCTSVGQDIAIVLKARNAAGEAEEIHLGVVTSFPEGDNYVVTRGVTERPEEATNEPTSSWATRKYHLEDQRGADGAVLQEIGVRLACVNQEALVCLLGQLDIRRPGDTAEAASSGKAVEQDVQSDDSSGDDEPERKRQRDELYGLEPVE</sequence>
<comment type="caution">
    <text evidence="1">The sequence shown here is derived from an EMBL/GenBank/DDBJ whole genome shotgun (WGS) entry which is preliminary data.</text>
</comment>
<gene>
    <name evidence="1" type="ORF">HPB50_017154</name>
</gene>
<dbReference type="Proteomes" id="UP000821845">
    <property type="component" value="Chromosome 10"/>
</dbReference>
<accession>A0ACB7TA66</accession>
<keyword evidence="2" id="KW-1185">Reference proteome</keyword>
<evidence type="ECO:0000313" key="1">
    <source>
        <dbReference type="EMBL" id="KAH6943197.1"/>
    </source>
</evidence>
<proteinExistence type="predicted"/>
<evidence type="ECO:0000313" key="2">
    <source>
        <dbReference type="Proteomes" id="UP000821845"/>
    </source>
</evidence>
<name>A0ACB7TA66_HYAAI</name>
<protein>
    <submittedName>
        <fullName evidence="1">Uncharacterized protein</fullName>
    </submittedName>
</protein>
<organism evidence="1 2">
    <name type="scientific">Hyalomma asiaticum</name>
    <name type="common">Tick</name>
    <dbReference type="NCBI Taxonomy" id="266040"/>
    <lineage>
        <taxon>Eukaryota</taxon>
        <taxon>Metazoa</taxon>
        <taxon>Ecdysozoa</taxon>
        <taxon>Arthropoda</taxon>
        <taxon>Chelicerata</taxon>
        <taxon>Arachnida</taxon>
        <taxon>Acari</taxon>
        <taxon>Parasitiformes</taxon>
        <taxon>Ixodida</taxon>
        <taxon>Ixodoidea</taxon>
        <taxon>Ixodidae</taxon>
        <taxon>Hyalomminae</taxon>
        <taxon>Hyalomma</taxon>
    </lineage>
</organism>
<dbReference type="EMBL" id="CM023490">
    <property type="protein sequence ID" value="KAH6943197.1"/>
    <property type="molecule type" value="Genomic_DNA"/>
</dbReference>
<reference evidence="1" key="1">
    <citation type="submission" date="2020-05" db="EMBL/GenBank/DDBJ databases">
        <title>Large-scale comparative analyses of tick genomes elucidate their genetic diversity and vector capacities.</title>
        <authorList>
            <person name="Jia N."/>
            <person name="Wang J."/>
            <person name="Shi W."/>
            <person name="Du L."/>
            <person name="Sun Y."/>
            <person name="Zhan W."/>
            <person name="Jiang J."/>
            <person name="Wang Q."/>
            <person name="Zhang B."/>
            <person name="Ji P."/>
            <person name="Sakyi L.B."/>
            <person name="Cui X."/>
            <person name="Yuan T."/>
            <person name="Jiang B."/>
            <person name="Yang W."/>
            <person name="Lam T.T.-Y."/>
            <person name="Chang Q."/>
            <person name="Ding S."/>
            <person name="Wang X."/>
            <person name="Zhu J."/>
            <person name="Ruan X."/>
            <person name="Zhao L."/>
            <person name="Wei J."/>
            <person name="Que T."/>
            <person name="Du C."/>
            <person name="Cheng J."/>
            <person name="Dai P."/>
            <person name="Han X."/>
            <person name="Huang E."/>
            <person name="Gao Y."/>
            <person name="Liu J."/>
            <person name="Shao H."/>
            <person name="Ye R."/>
            <person name="Li L."/>
            <person name="Wei W."/>
            <person name="Wang X."/>
            <person name="Wang C."/>
            <person name="Yang T."/>
            <person name="Huo Q."/>
            <person name="Li W."/>
            <person name="Guo W."/>
            <person name="Chen H."/>
            <person name="Zhou L."/>
            <person name="Ni X."/>
            <person name="Tian J."/>
            <person name="Zhou Y."/>
            <person name="Sheng Y."/>
            <person name="Liu T."/>
            <person name="Pan Y."/>
            <person name="Xia L."/>
            <person name="Li J."/>
            <person name="Zhao F."/>
            <person name="Cao W."/>
        </authorList>
    </citation>
    <scope>NUCLEOTIDE SEQUENCE</scope>
    <source>
        <strain evidence="1">Hyas-2018</strain>
    </source>
</reference>